<feature type="compositionally biased region" description="Low complexity" evidence="1">
    <location>
        <begin position="18"/>
        <end position="29"/>
    </location>
</feature>
<dbReference type="EMBL" id="BAABEP010000092">
    <property type="protein sequence ID" value="GAA3761399.1"/>
    <property type="molecule type" value="Genomic_DNA"/>
</dbReference>
<proteinExistence type="predicted"/>
<gene>
    <name evidence="2" type="ORF">GCM10023082_64250</name>
</gene>
<protein>
    <submittedName>
        <fullName evidence="2">Uncharacterized protein</fullName>
    </submittedName>
</protein>
<name>A0ABP7GD97_9ACTN</name>
<keyword evidence="3" id="KW-1185">Reference proteome</keyword>
<evidence type="ECO:0000256" key="1">
    <source>
        <dbReference type="SAM" id="MobiDB-lite"/>
    </source>
</evidence>
<comment type="caution">
    <text evidence="2">The sequence shown here is derived from an EMBL/GenBank/DDBJ whole genome shotgun (WGS) entry which is preliminary data.</text>
</comment>
<dbReference type="Proteomes" id="UP001499884">
    <property type="component" value="Unassembled WGS sequence"/>
</dbReference>
<organism evidence="2 3">
    <name type="scientific">Streptomyces tremellae</name>
    <dbReference type="NCBI Taxonomy" id="1124239"/>
    <lineage>
        <taxon>Bacteria</taxon>
        <taxon>Bacillati</taxon>
        <taxon>Actinomycetota</taxon>
        <taxon>Actinomycetes</taxon>
        <taxon>Kitasatosporales</taxon>
        <taxon>Streptomycetaceae</taxon>
        <taxon>Streptomyces</taxon>
    </lineage>
</organism>
<reference evidence="3" key="1">
    <citation type="journal article" date="2019" name="Int. J. Syst. Evol. Microbiol.">
        <title>The Global Catalogue of Microorganisms (GCM) 10K type strain sequencing project: providing services to taxonomists for standard genome sequencing and annotation.</title>
        <authorList>
            <consortium name="The Broad Institute Genomics Platform"/>
            <consortium name="The Broad Institute Genome Sequencing Center for Infectious Disease"/>
            <person name="Wu L."/>
            <person name="Ma J."/>
        </authorList>
    </citation>
    <scope>NUCLEOTIDE SEQUENCE [LARGE SCALE GENOMIC DNA]</scope>
    <source>
        <strain evidence="3">JCM 30846</strain>
    </source>
</reference>
<evidence type="ECO:0000313" key="2">
    <source>
        <dbReference type="EMBL" id="GAA3761399.1"/>
    </source>
</evidence>
<sequence length="109" mass="10967">MRAPGDGAVRRAHGGAPGAARPAARPCGDGFGAGVVAVPGGGRRDARAVAIRGPGTARLLGGDALTSLSPAVLKSSCLLALAGPDPTMDGVQVKKYTKRISDRIPDVRW</sequence>
<accession>A0ABP7GD97</accession>
<evidence type="ECO:0000313" key="3">
    <source>
        <dbReference type="Proteomes" id="UP001499884"/>
    </source>
</evidence>
<feature type="region of interest" description="Disordered" evidence="1">
    <location>
        <begin position="1"/>
        <end position="29"/>
    </location>
</feature>